<comment type="subcellular location">
    <subcellularLocation>
        <location evidence="1">Cell membrane</location>
    </subcellularLocation>
</comment>
<evidence type="ECO:0000313" key="10">
    <source>
        <dbReference type="EMBL" id="SDY52125.1"/>
    </source>
</evidence>
<evidence type="ECO:0000256" key="6">
    <source>
        <dbReference type="ARBA" id="ARBA00023118"/>
    </source>
</evidence>
<evidence type="ECO:0000256" key="8">
    <source>
        <dbReference type="SAM" id="Phobius"/>
    </source>
</evidence>
<feature type="transmembrane region" description="Helical" evidence="8">
    <location>
        <begin position="165"/>
        <end position="184"/>
    </location>
</feature>
<evidence type="ECO:0000256" key="3">
    <source>
        <dbReference type="ARBA" id="ARBA00022692"/>
    </source>
</evidence>
<keyword evidence="7 8" id="KW-0472">Membrane</keyword>
<dbReference type="InterPro" id="IPR043760">
    <property type="entry name" value="PycTM_dom"/>
</dbReference>
<comment type="caution">
    <text evidence="10">The sequence shown here is derived from an EMBL/GenBank/DDBJ whole genome shotgun (WGS) entry which is preliminary data.</text>
</comment>
<evidence type="ECO:0000256" key="1">
    <source>
        <dbReference type="ARBA" id="ARBA00004236"/>
    </source>
</evidence>
<accession>A0A1H3KKA0</accession>
<feature type="domain" description="Pycsar effector protein" evidence="9">
    <location>
        <begin position="25"/>
        <end position="181"/>
    </location>
</feature>
<keyword evidence="2" id="KW-1003">Cell membrane</keyword>
<evidence type="ECO:0000256" key="2">
    <source>
        <dbReference type="ARBA" id="ARBA00022475"/>
    </source>
</evidence>
<reference evidence="10 11" key="1">
    <citation type="submission" date="2016-10" db="EMBL/GenBank/DDBJ databases">
        <authorList>
            <person name="Varghese N."/>
            <person name="Submissions S."/>
        </authorList>
    </citation>
    <scope>NUCLEOTIDE SEQUENCE [LARGE SCALE GENOMIC DNA]</scope>
    <source>
        <strain evidence="10 11">DSM 17997</strain>
    </source>
</reference>
<gene>
    <name evidence="10" type="ORF">SAMN05444412_101410</name>
</gene>
<dbReference type="Proteomes" id="UP000199663">
    <property type="component" value="Unassembled WGS sequence"/>
</dbReference>
<sequence>MDDTHKMPEVPDNPNYEITGDLVDHYWFLINYLSGMIKASEIKAGLILSFYGIILNLYFKYLDIFLEMAKNDWFIITFMGLWLVVTILSIYFSFKCFLPMILGSYDKNVFFFDDVIKGFGTIKEYSKHLYQVSNEKEILFGQLGEQVFINAKIASTKFGFVNKSIRLLALNIVLLFIFLFTYSVRTFSWFF</sequence>
<keyword evidence="3 8" id="KW-0812">Transmembrane</keyword>
<name>A0A1H3KKA0_9BACT</name>
<keyword evidence="6" id="KW-0051">Antiviral defense</keyword>
<dbReference type="Pfam" id="PF18967">
    <property type="entry name" value="PycTM"/>
    <property type="match status" value="1"/>
</dbReference>
<evidence type="ECO:0000256" key="7">
    <source>
        <dbReference type="ARBA" id="ARBA00023136"/>
    </source>
</evidence>
<evidence type="ECO:0000313" key="11">
    <source>
        <dbReference type="Proteomes" id="UP000199663"/>
    </source>
</evidence>
<keyword evidence="11" id="KW-1185">Reference proteome</keyword>
<evidence type="ECO:0000256" key="4">
    <source>
        <dbReference type="ARBA" id="ARBA00022741"/>
    </source>
</evidence>
<evidence type="ECO:0000259" key="9">
    <source>
        <dbReference type="Pfam" id="PF18967"/>
    </source>
</evidence>
<dbReference type="EMBL" id="FNQC01000001">
    <property type="protein sequence ID" value="SDY52125.1"/>
    <property type="molecule type" value="Genomic_DNA"/>
</dbReference>
<feature type="transmembrane region" description="Helical" evidence="8">
    <location>
        <begin position="44"/>
        <end position="61"/>
    </location>
</feature>
<evidence type="ECO:0000256" key="5">
    <source>
        <dbReference type="ARBA" id="ARBA00022989"/>
    </source>
</evidence>
<keyword evidence="5 8" id="KW-1133">Transmembrane helix</keyword>
<protein>
    <recommendedName>
        <fullName evidence="9">Pycsar effector protein domain-containing protein</fullName>
    </recommendedName>
</protein>
<feature type="transmembrane region" description="Helical" evidence="8">
    <location>
        <begin position="73"/>
        <end position="94"/>
    </location>
</feature>
<dbReference type="RefSeq" id="WP_019596228.1">
    <property type="nucleotide sequence ID" value="NZ_FNQC01000001.1"/>
</dbReference>
<organism evidence="10 11">
    <name type="scientific">Rhodonellum ikkaensis</name>
    <dbReference type="NCBI Taxonomy" id="336829"/>
    <lineage>
        <taxon>Bacteria</taxon>
        <taxon>Pseudomonadati</taxon>
        <taxon>Bacteroidota</taxon>
        <taxon>Cytophagia</taxon>
        <taxon>Cytophagales</taxon>
        <taxon>Cytophagaceae</taxon>
        <taxon>Rhodonellum</taxon>
    </lineage>
</organism>
<proteinExistence type="predicted"/>
<keyword evidence="4" id="KW-0547">Nucleotide-binding</keyword>